<dbReference type="CDD" id="cd03801">
    <property type="entry name" value="GT4_PimA-like"/>
    <property type="match status" value="1"/>
</dbReference>
<dbReference type="EMBL" id="LCPZ01000005">
    <property type="protein sequence ID" value="KKW09099.1"/>
    <property type="molecule type" value="Genomic_DNA"/>
</dbReference>
<evidence type="ECO:0000313" key="3">
    <source>
        <dbReference type="Proteomes" id="UP000033965"/>
    </source>
</evidence>
<name>A0A0G1YRY0_9BACT</name>
<keyword evidence="1" id="KW-0472">Membrane</keyword>
<proteinExistence type="predicted"/>
<organism evidence="2 3">
    <name type="scientific">Candidatus Kaiserbacteria bacterium GW2011_GWA2_49_19</name>
    <dbReference type="NCBI Taxonomy" id="1618669"/>
    <lineage>
        <taxon>Bacteria</taxon>
        <taxon>Candidatus Kaiseribacteriota</taxon>
    </lineage>
</organism>
<keyword evidence="1" id="KW-0812">Transmembrane</keyword>
<evidence type="ECO:0000256" key="1">
    <source>
        <dbReference type="SAM" id="Phobius"/>
    </source>
</evidence>
<sequence>MTKPKIIFTTPVLGYPPIGGPRLRIDNSLKALARVADLIVYSRVSKASLGGDAALEHFAHYARQFVFAPSVDPNKKEHNKRLIRFVDFFDLVKLAKRENVSIIWMGYGNISYGLALLLLLCTKLKIVIDTDSVWSRFVFRSLPHMRSKKLKFKKLRAGAKKLIQEFLGTRLADMTTAVSECDARYYRKFSKRVSIFSNVIDLQAYREIPAPRVTNPAVYLAGSFGPDSPMEESALWVINEVLPLVWTEIPELKFYIVGRGPTEKMLKLQNDKIIITGEVPSVMPYLCHVDAVLVPLQYESGTRFKILETAAVRVPIISTTLGAEGIDYAPGQDLLIADTAQAFAHMIRNIIKNKSFAKKLADHAYQHIALNYHIDRAEKEAKIILERVV</sequence>
<evidence type="ECO:0000313" key="2">
    <source>
        <dbReference type="EMBL" id="KKW09099.1"/>
    </source>
</evidence>
<dbReference type="Pfam" id="PF13692">
    <property type="entry name" value="Glyco_trans_1_4"/>
    <property type="match status" value="1"/>
</dbReference>
<accession>A0A0G1YRY0</accession>
<reference evidence="2 3" key="1">
    <citation type="journal article" date="2015" name="Nature">
        <title>rRNA introns, odd ribosomes, and small enigmatic genomes across a large radiation of phyla.</title>
        <authorList>
            <person name="Brown C.T."/>
            <person name="Hug L.A."/>
            <person name="Thomas B.C."/>
            <person name="Sharon I."/>
            <person name="Castelle C.J."/>
            <person name="Singh A."/>
            <person name="Wilkins M.J."/>
            <person name="Williams K.H."/>
            <person name="Banfield J.F."/>
        </authorList>
    </citation>
    <scope>NUCLEOTIDE SEQUENCE [LARGE SCALE GENOMIC DNA]</scope>
</reference>
<dbReference type="Gene3D" id="3.40.50.2000">
    <property type="entry name" value="Glycogen Phosphorylase B"/>
    <property type="match status" value="2"/>
</dbReference>
<dbReference type="Proteomes" id="UP000033965">
    <property type="component" value="Unassembled WGS sequence"/>
</dbReference>
<dbReference type="SUPFAM" id="SSF53756">
    <property type="entry name" value="UDP-Glycosyltransferase/glycogen phosphorylase"/>
    <property type="match status" value="1"/>
</dbReference>
<dbReference type="PANTHER" id="PTHR12526">
    <property type="entry name" value="GLYCOSYLTRANSFERASE"/>
    <property type="match status" value="1"/>
</dbReference>
<feature type="transmembrane region" description="Helical" evidence="1">
    <location>
        <begin position="102"/>
        <end position="120"/>
    </location>
</feature>
<gene>
    <name evidence="2" type="ORF">UY44_C0005G0016</name>
</gene>
<comment type="caution">
    <text evidence="2">The sequence shown here is derived from an EMBL/GenBank/DDBJ whole genome shotgun (WGS) entry which is preliminary data.</text>
</comment>
<dbReference type="GO" id="GO:0016740">
    <property type="term" value="F:transferase activity"/>
    <property type="evidence" value="ECO:0007669"/>
    <property type="project" value="UniProtKB-KW"/>
</dbReference>
<protein>
    <submittedName>
        <fullName evidence="2">Group 1 glycosyl transferase</fullName>
    </submittedName>
</protein>
<keyword evidence="1" id="KW-1133">Transmembrane helix</keyword>
<keyword evidence="2" id="KW-0808">Transferase</keyword>
<dbReference type="AlphaFoldDB" id="A0A0G1YRY0"/>